<feature type="region of interest" description="Disordered" evidence="1">
    <location>
        <begin position="1"/>
        <end position="93"/>
    </location>
</feature>
<proteinExistence type="predicted"/>
<name>A0A1T3NIF2_9ACTN</name>
<feature type="compositionally biased region" description="Low complexity" evidence="1">
    <location>
        <begin position="78"/>
        <end position="93"/>
    </location>
</feature>
<comment type="caution">
    <text evidence="2">The sequence shown here is derived from an EMBL/GenBank/DDBJ whole genome shotgun (WGS) entry which is preliminary data.</text>
</comment>
<dbReference type="STRING" id="159449.B4N89_47225"/>
<gene>
    <name evidence="2" type="ORF">B4N89_47225</name>
</gene>
<accession>A0A1T3NIF2</accession>
<reference evidence="2 3" key="1">
    <citation type="submission" date="2017-03" db="EMBL/GenBank/DDBJ databases">
        <title>Draft genome sequence of Streptomyces scabrisporus NF3, endophyte isolated from Amphipterygium adstringens.</title>
        <authorList>
            <person name="Vazquez M."/>
            <person name="Ceapa C.D."/>
            <person name="Rodriguez Luna D."/>
            <person name="Sanchez Esquivel S."/>
        </authorList>
    </citation>
    <scope>NUCLEOTIDE SEQUENCE [LARGE SCALE GENOMIC DNA]</scope>
    <source>
        <strain evidence="2 3">NF3</strain>
    </source>
</reference>
<keyword evidence="3" id="KW-1185">Reference proteome</keyword>
<dbReference type="Proteomes" id="UP000190037">
    <property type="component" value="Unassembled WGS sequence"/>
</dbReference>
<sequence length="93" mass="9601">MPRPGSAGPSGPATGPRAPGYGPRRLDPGRDDLNRPDHERLTDITPSSPVAADSETLLATGPGSHARTPDGGRRRTCGARPPAAPARRSYVAP</sequence>
<dbReference type="AlphaFoldDB" id="A0A1T3NIF2"/>
<protein>
    <submittedName>
        <fullName evidence="2">Uncharacterized protein</fullName>
    </submittedName>
</protein>
<feature type="compositionally biased region" description="Low complexity" evidence="1">
    <location>
        <begin position="1"/>
        <end position="20"/>
    </location>
</feature>
<evidence type="ECO:0000256" key="1">
    <source>
        <dbReference type="SAM" id="MobiDB-lite"/>
    </source>
</evidence>
<evidence type="ECO:0000313" key="2">
    <source>
        <dbReference type="EMBL" id="OPC76450.1"/>
    </source>
</evidence>
<dbReference type="EMBL" id="MWQN01000007">
    <property type="protein sequence ID" value="OPC76450.1"/>
    <property type="molecule type" value="Genomic_DNA"/>
</dbReference>
<organism evidence="2 3">
    <name type="scientific">Embleya scabrispora</name>
    <dbReference type="NCBI Taxonomy" id="159449"/>
    <lineage>
        <taxon>Bacteria</taxon>
        <taxon>Bacillati</taxon>
        <taxon>Actinomycetota</taxon>
        <taxon>Actinomycetes</taxon>
        <taxon>Kitasatosporales</taxon>
        <taxon>Streptomycetaceae</taxon>
        <taxon>Embleya</taxon>
    </lineage>
</organism>
<feature type="compositionally biased region" description="Basic and acidic residues" evidence="1">
    <location>
        <begin position="24"/>
        <end position="42"/>
    </location>
</feature>
<evidence type="ECO:0000313" key="3">
    <source>
        <dbReference type="Proteomes" id="UP000190037"/>
    </source>
</evidence>